<keyword evidence="3" id="KW-1185">Reference proteome</keyword>
<dbReference type="EMBL" id="JANPWB010000008">
    <property type="protein sequence ID" value="KAJ1159940.1"/>
    <property type="molecule type" value="Genomic_DNA"/>
</dbReference>
<dbReference type="AlphaFoldDB" id="A0AAV7S867"/>
<comment type="caution">
    <text evidence="2">The sequence shown here is derived from an EMBL/GenBank/DDBJ whole genome shotgun (WGS) entry which is preliminary data.</text>
</comment>
<evidence type="ECO:0000256" key="1">
    <source>
        <dbReference type="SAM" id="MobiDB-lite"/>
    </source>
</evidence>
<evidence type="ECO:0000313" key="2">
    <source>
        <dbReference type="EMBL" id="KAJ1159940.1"/>
    </source>
</evidence>
<sequence length="78" mass="8374">MESDGIKTSVEPAEVAPDNKQGRETMSVDEEESQQDIEARDASNTGSEKGGRCTRHMHGETNPEVATEEAPGVSGQQE</sequence>
<evidence type="ECO:0000313" key="3">
    <source>
        <dbReference type="Proteomes" id="UP001066276"/>
    </source>
</evidence>
<feature type="region of interest" description="Disordered" evidence="1">
    <location>
        <begin position="1"/>
        <end position="78"/>
    </location>
</feature>
<gene>
    <name evidence="2" type="ORF">NDU88_000444</name>
</gene>
<organism evidence="2 3">
    <name type="scientific">Pleurodeles waltl</name>
    <name type="common">Iberian ribbed newt</name>
    <dbReference type="NCBI Taxonomy" id="8319"/>
    <lineage>
        <taxon>Eukaryota</taxon>
        <taxon>Metazoa</taxon>
        <taxon>Chordata</taxon>
        <taxon>Craniata</taxon>
        <taxon>Vertebrata</taxon>
        <taxon>Euteleostomi</taxon>
        <taxon>Amphibia</taxon>
        <taxon>Batrachia</taxon>
        <taxon>Caudata</taxon>
        <taxon>Salamandroidea</taxon>
        <taxon>Salamandridae</taxon>
        <taxon>Pleurodelinae</taxon>
        <taxon>Pleurodeles</taxon>
    </lineage>
</organism>
<protein>
    <submittedName>
        <fullName evidence="2">Uncharacterized protein</fullName>
    </submittedName>
</protein>
<accession>A0AAV7S867</accession>
<reference evidence="2" key="1">
    <citation type="journal article" date="2022" name="bioRxiv">
        <title>Sequencing and chromosome-scale assembly of the giantPleurodeles waltlgenome.</title>
        <authorList>
            <person name="Brown T."/>
            <person name="Elewa A."/>
            <person name="Iarovenko S."/>
            <person name="Subramanian E."/>
            <person name="Araus A.J."/>
            <person name="Petzold A."/>
            <person name="Susuki M."/>
            <person name="Suzuki K.-i.T."/>
            <person name="Hayashi T."/>
            <person name="Toyoda A."/>
            <person name="Oliveira C."/>
            <person name="Osipova E."/>
            <person name="Leigh N.D."/>
            <person name="Simon A."/>
            <person name="Yun M.H."/>
        </authorList>
    </citation>
    <scope>NUCLEOTIDE SEQUENCE</scope>
    <source>
        <strain evidence="2">20211129_DDA</strain>
        <tissue evidence="2">Liver</tissue>
    </source>
</reference>
<name>A0AAV7S867_PLEWA</name>
<proteinExistence type="predicted"/>
<dbReference type="Proteomes" id="UP001066276">
    <property type="component" value="Chromosome 4_2"/>
</dbReference>